<evidence type="ECO:0000256" key="3">
    <source>
        <dbReference type="ARBA" id="ARBA00023125"/>
    </source>
</evidence>
<gene>
    <name evidence="8" type="ORF">FOIG_14602</name>
</gene>
<dbReference type="InterPro" id="IPR002347">
    <property type="entry name" value="SDR_fam"/>
</dbReference>
<evidence type="ECO:0000256" key="1">
    <source>
        <dbReference type="ARBA" id="ARBA00004123"/>
    </source>
</evidence>
<dbReference type="PANTHER" id="PTHR46910:SF3">
    <property type="entry name" value="HALOTOLERANCE PROTEIN 9-RELATED"/>
    <property type="match status" value="1"/>
</dbReference>
<dbReference type="InterPro" id="IPR007219">
    <property type="entry name" value="XnlR_reg_dom"/>
</dbReference>
<dbReference type="Pfam" id="PF04082">
    <property type="entry name" value="Fungal_trans"/>
    <property type="match status" value="1"/>
</dbReference>
<dbReference type="AlphaFoldDB" id="X0IU43"/>
<dbReference type="InterPro" id="IPR050987">
    <property type="entry name" value="AtrR-like"/>
</dbReference>
<feature type="transmembrane region" description="Helical" evidence="6">
    <location>
        <begin position="478"/>
        <end position="501"/>
    </location>
</feature>
<keyword evidence="6" id="KW-1133">Transmembrane helix</keyword>
<name>X0IU43_FUSO5</name>
<feature type="region of interest" description="Disordered" evidence="5">
    <location>
        <begin position="1"/>
        <end position="54"/>
    </location>
</feature>
<dbReference type="GO" id="GO:0003677">
    <property type="term" value="F:DNA binding"/>
    <property type="evidence" value="ECO:0007669"/>
    <property type="project" value="UniProtKB-KW"/>
</dbReference>
<evidence type="ECO:0000256" key="6">
    <source>
        <dbReference type="SAM" id="Phobius"/>
    </source>
</evidence>
<keyword evidence="4" id="KW-0539">Nucleus</keyword>
<dbReference type="VEuPathDB" id="FungiDB:FOIG_14602"/>
<proteinExistence type="predicted"/>
<feature type="domain" description="Xylanolytic transcriptional activator regulatory" evidence="7">
    <location>
        <begin position="232"/>
        <end position="304"/>
    </location>
</feature>
<dbReference type="GO" id="GO:0006351">
    <property type="term" value="P:DNA-templated transcription"/>
    <property type="evidence" value="ECO:0007669"/>
    <property type="project" value="InterPro"/>
</dbReference>
<dbReference type="RefSeq" id="XP_031054492.1">
    <property type="nucleotide sequence ID" value="XM_031215871.1"/>
</dbReference>
<keyword evidence="2" id="KW-0479">Metal-binding</keyword>
<dbReference type="Gene3D" id="3.40.50.720">
    <property type="entry name" value="NAD(P)-binding Rossmann-like Domain"/>
    <property type="match status" value="1"/>
</dbReference>
<dbReference type="EMBL" id="KK036131">
    <property type="protein sequence ID" value="EXL92402.1"/>
    <property type="molecule type" value="Genomic_DNA"/>
</dbReference>
<reference evidence="8" key="1">
    <citation type="submission" date="2011-11" db="EMBL/GenBank/DDBJ databases">
        <title>The Genome Sequence of Fusarium oxysporum II5.</title>
        <authorList>
            <consortium name="The Broad Institute Genome Sequencing Platform"/>
            <person name="Ma L.-J."/>
            <person name="Gale L.R."/>
            <person name="Schwartz D.C."/>
            <person name="Zhou S."/>
            <person name="Corby-Kistler H."/>
            <person name="Young S.K."/>
            <person name="Zeng Q."/>
            <person name="Gargeya S."/>
            <person name="Fitzgerald M."/>
            <person name="Haas B."/>
            <person name="Abouelleil A."/>
            <person name="Alvarado L."/>
            <person name="Arachchi H.M."/>
            <person name="Berlin A."/>
            <person name="Brown A."/>
            <person name="Chapman S.B."/>
            <person name="Chen Z."/>
            <person name="Dunbar C."/>
            <person name="Freedman E."/>
            <person name="Gearin G."/>
            <person name="Goldberg J."/>
            <person name="Griggs A."/>
            <person name="Gujja S."/>
            <person name="Heiman D."/>
            <person name="Howarth C."/>
            <person name="Larson L."/>
            <person name="Lui A."/>
            <person name="MacDonald P.J.P."/>
            <person name="Montmayeur A."/>
            <person name="Murphy C."/>
            <person name="Neiman D."/>
            <person name="Pearson M."/>
            <person name="Priest M."/>
            <person name="Roberts A."/>
            <person name="Saif S."/>
            <person name="Shea T."/>
            <person name="Shenoy N."/>
            <person name="Sisk P."/>
            <person name="Stolte C."/>
            <person name="Sykes S."/>
            <person name="Wortman J."/>
            <person name="Nusbaum C."/>
            <person name="Birren B."/>
        </authorList>
    </citation>
    <scope>NUCLEOTIDE SEQUENCE [LARGE SCALE GENOMIC DNA]</scope>
    <source>
        <strain evidence="8">54006</strain>
    </source>
</reference>
<comment type="subcellular location">
    <subcellularLocation>
        <location evidence="1">Nucleus</location>
    </subcellularLocation>
</comment>
<evidence type="ECO:0000256" key="5">
    <source>
        <dbReference type="SAM" id="MobiDB-lite"/>
    </source>
</evidence>
<dbReference type="CDD" id="cd12148">
    <property type="entry name" value="fungal_TF_MHR"/>
    <property type="match status" value="1"/>
</dbReference>
<dbReference type="SMART" id="SM00906">
    <property type="entry name" value="Fungal_trans"/>
    <property type="match status" value="1"/>
</dbReference>
<dbReference type="GO" id="GO:0003700">
    <property type="term" value="F:DNA-binding transcription factor activity"/>
    <property type="evidence" value="ECO:0007669"/>
    <property type="project" value="InterPro"/>
</dbReference>
<sequence>MCTYRLKARNRPRKPKTPVLTEISNSETPEDSQGDSMYPASIAASNGGGESGTHEQLVYGPTSTFAFLQTLHDELIHRRILEFKNKAQSLDAFTKRTIFFGLPSRVDPLSLPSEQRMEDILLKSTAIEFLQAFEKYSSHALPFIKVDNNQMLLDSLYNAGADNASMSQDKARLLMILAIGALSTSETDTAETILIHAKREVVLFGDVATLPMVQFCLLMSEYHLNMGRPNAAYLQVCSACTRAMSMGLHSQVEVDAVGEDLQLRLTTFWALYFQQTWICFIVGRKEIIKRSDISCQYPDDQPMLVDLCNLAAIQEEATSCPNGQRYCSLSQMYGNTRKLHLRSWDVCGDLWFGPSPLRCQGSGADKMAQLLVCNTYYHFIHTVYRPFLIAESALRASGQFERANAIWIRQVCRCATDAAEDSIVLTHQIFKSVDTKGHNSIRGLKAKLLILLQLLTDNLTRLATFDCFHYIRWVKKEIIAILVVLGSASFLGWALSASFVLETYCIRRSRIHRFNHLSSDGSAAWALVTGASGGIGYEIVRELARRGFNVILHGRDEQDLLTAMVRIHEEFPVPKFKILVADPTVLGILVDCAEGKAKETNLESIIEENEKTILKNINVDALYPIQLFRTLLPTLIDNGPSLLMNITSLSDKGIPLKIETPASRTFLSRMTESSALEMKLEGYDVEALCVQVSRHMDQTDSRLAKAIIARAGNRRSVVVGHWYQFLYKGLIDLLPGRLWDWCMIHYIRGKRDNEFKGS</sequence>
<dbReference type="SUPFAM" id="SSF51735">
    <property type="entry name" value="NAD(P)-binding Rossmann-fold domains"/>
    <property type="match status" value="1"/>
</dbReference>
<dbReference type="Proteomes" id="UP000030685">
    <property type="component" value="Unassembled WGS sequence"/>
</dbReference>
<protein>
    <recommendedName>
        <fullName evidence="7">Xylanolytic transcriptional activator regulatory domain-containing protein</fullName>
    </recommendedName>
</protein>
<reference evidence="8" key="2">
    <citation type="submission" date="2014-03" db="EMBL/GenBank/DDBJ databases">
        <title>The Genome Annotation of Fusarium oxysporum II5.</title>
        <authorList>
            <consortium name="The Broad Institute Genomics Platform"/>
            <person name="Ma L.-J."/>
            <person name="Corby-Kistler H."/>
            <person name="Broz K."/>
            <person name="Gale L.R."/>
            <person name="Jonkers W."/>
            <person name="O'Donnell K."/>
            <person name="Ploetz R."/>
            <person name="Steinberg C."/>
            <person name="Schwartz D.C."/>
            <person name="VanEtten H."/>
            <person name="Zhou S."/>
            <person name="Young S.K."/>
            <person name="Zeng Q."/>
            <person name="Gargeya S."/>
            <person name="Fitzgerald M."/>
            <person name="Abouelleil A."/>
            <person name="Alvarado L."/>
            <person name="Chapman S.B."/>
            <person name="Gainer-Dewar J."/>
            <person name="Goldberg J."/>
            <person name="Griggs A."/>
            <person name="Gujja S."/>
            <person name="Hansen M."/>
            <person name="Howarth C."/>
            <person name="Imamovic A."/>
            <person name="Ireland A."/>
            <person name="Larimer J."/>
            <person name="McCowan C."/>
            <person name="Murphy C."/>
            <person name="Pearson M."/>
            <person name="Poon T.W."/>
            <person name="Priest M."/>
            <person name="Roberts A."/>
            <person name="Saif S."/>
            <person name="Shea T."/>
            <person name="Sykes S."/>
            <person name="Wortman J."/>
            <person name="Nusbaum C."/>
            <person name="Birren B."/>
        </authorList>
    </citation>
    <scope>NUCLEOTIDE SEQUENCE</scope>
    <source>
        <strain evidence="8">54006</strain>
    </source>
</reference>
<dbReference type="GeneID" id="42039777"/>
<keyword evidence="3" id="KW-0238">DNA-binding</keyword>
<evidence type="ECO:0000256" key="4">
    <source>
        <dbReference type="ARBA" id="ARBA00023242"/>
    </source>
</evidence>
<keyword evidence="6" id="KW-0812">Transmembrane</keyword>
<accession>X0IU43</accession>
<dbReference type="InterPro" id="IPR036291">
    <property type="entry name" value="NAD(P)-bd_dom_sf"/>
</dbReference>
<feature type="compositionally biased region" description="Basic residues" evidence="5">
    <location>
        <begin position="1"/>
        <end position="16"/>
    </location>
</feature>
<evidence type="ECO:0000259" key="7">
    <source>
        <dbReference type="SMART" id="SM00906"/>
    </source>
</evidence>
<organism evidence="8">
    <name type="scientific">Fusarium odoratissimum (strain NRRL 54006)</name>
    <dbReference type="NCBI Taxonomy" id="1089451"/>
    <lineage>
        <taxon>Eukaryota</taxon>
        <taxon>Fungi</taxon>
        <taxon>Dikarya</taxon>
        <taxon>Ascomycota</taxon>
        <taxon>Pezizomycotina</taxon>
        <taxon>Sordariomycetes</taxon>
        <taxon>Hypocreomycetidae</taxon>
        <taxon>Hypocreales</taxon>
        <taxon>Nectriaceae</taxon>
        <taxon>Fusarium</taxon>
        <taxon>Fusarium oxysporum species complex</taxon>
        <taxon>Fusarium oxysporum f. sp. cubense (strain race 4)</taxon>
    </lineage>
</organism>
<dbReference type="GO" id="GO:0005634">
    <property type="term" value="C:nucleus"/>
    <property type="evidence" value="ECO:0007669"/>
    <property type="project" value="UniProtKB-SubCell"/>
</dbReference>
<dbReference type="HOGENOM" id="CLU_367614_0_0_1"/>
<evidence type="ECO:0000313" key="8">
    <source>
        <dbReference type="EMBL" id="EXL92402.1"/>
    </source>
</evidence>
<keyword evidence="6" id="KW-0472">Membrane</keyword>
<dbReference type="GO" id="GO:0008270">
    <property type="term" value="F:zinc ion binding"/>
    <property type="evidence" value="ECO:0007669"/>
    <property type="project" value="InterPro"/>
</dbReference>
<dbReference type="Pfam" id="PF00106">
    <property type="entry name" value="adh_short"/>
    <property type="match status" value="1"/>
</dbReference>
<dbReference type="PANTHER" id="PTHR46910">
    <property type="entry name" value="TRANSCRIPTION FACTOR PDR1"/>
    <property type="match status" value="1"/>
</dbReference>
<evidence type="ECO:0000256" key="2">
    <source>
        <dbReference type="ARBA" id="ARBA00022723"/>
    </source>
</evidence>